<reference evidence="1 2" key="1">
    <citation type="submission" date="2018-06" db="EMBL/GenBank/DDBJ databases">
        <title>Comparative genomics of rhizobia nodulating Arachis hypogaea in China.</title>
        <authorList>
            <person name="Li Y."/>
        </authorList>
    </citation>
    <scope>NUCLEOTIDE SEQUENCE [LARGE SCALE GENOMIC DNA]</scope>
    <source>
        <strain evidence="1 2">CCBAU 51670</strain>
    </source>
</reference>
<dbReference type="AlphaFoldDB" id="A0AAE5X6U3"/>
<dbReference type="EMBL" id="CP030053">
    <property type="protein sequence ID" value="QAU49685.1"/>
    <property type="molecule type" value="Genomic_DNA"/>
</dbReference>
<protein>
    <submittedName>
        <fullName evidence="1">Uncharacterized protein</fullName>
    </submittedName>
</protein>
<dbReference type="Proteomes" id="UP000288972">
    <property type="component" value="Chromosome"/>
</dbReference>
<evidence type="ECO:0000313" key="1">
    <source>
        <dbReference type="EMBL" id="QAU49685.1"/>
    </source>
</evidence>
<name>A0AAE5X6U3_9BRAD</name>
<evidence type="ECO:0000313" key="2">
    <source>
        <dbReference type="Proteomes" id="UP000288972"/>
    </source>
</evidence>
<sequence length="66" mass="7217">MAICAEESQILPAGRLSAADCISAMGLGKAYPLSENLPERLTPADDFVIGQQFLNCSLVYWQTWPD</sequence>
<organism evidence="1 2">
    <name type="scientific">Bradyrhizobium guangzhouense</name>
    <dbReference type="NCBI Taxonomy" id="1325095"/>
    <lineage>
        <taxon>Bacteria</taxon>
        <taxon>Pseudomonadati</taxon>
        <taxon>Pseudomonadota</taxon>
        <taxon>Alphaproteobacteria</taxon>
        <taxon>Hyphomicrobiales</taxon>
        <taxon>Nitrobacteraceae</taxon>
        <taxon>Bradyrhizobium</taxon>
    </lineage>
</organism>
<accession>A0AAE5X6U3</accession>
<proteinExistence type="predicted"/>
<gene>
    <name evidence="1" type="ORF">XH91_32840</name>
</gene>
<dbReference type="KEGG" id="bgz:XH91_32840"/>